<sequence>MLISLSICRILNHCRLIRLSAKASTVLRKIFERRWSHCSKLVKGNNSIAEQWVLNDAECGKQLLQMCDASTAPKIKEKLQMANHNEWDVTSLAHAINAVSKKIYASSKFNERAKLTTLNPKTNLSTQSDKFAMT</sequence>
<name>A0A915DV54_9BILA</name>
<evidence type="ECO:0000313" key="1">
    <source>
        <dbReference type="Proteomes" id="UP000887574"/>
    </source>
</evidence>
<dbReference type="WBParaSite" id="jg23122">
    <property type="protein sequence ID" value="jg23122"/>
    <property type="gene ID" value="jg23122"/>
</dbReference>
<accession>A0A915DV54</accession>
<proteinExistence type="predicted"/>
<protein>
    <submittedName>
        <fullName evidence="2">Uncharacterized protein</fullName>
    </submittedName>
</protein>
<evidence type="ECO:0000313" key="2">
    <source>
        <dbReference type="WBParaSite" id="jg23122"/>
    </source>
</evidence>
<dbReference type="AlphaFoldDB" id="A0A915DV54"/>
<organism evidence="1 2">
    <name type="scientific">Ditylenchus dipsaci</name>
    <dbReference type="NCBI Taxonomy" id="166011"/>
    <lineage>
        <taxon>Eukaryota</taxon>
        <taxon>Metazoa</taxon>
        <taxon>Ecdysozoa</taxon>
        <taxon>Nematoda</taxon>
        <taxon>Chromadorea</taxon>
        <taxon>Rhabditida</taxon>
        <taxon>Tylenchina</taxon>
        <taxon>Tylenchomorpha</taxon>
        <taxon>Sphaerularioidea</taxon>
        <taxon>Anguinidae</taxon>
        <taxon>Anguininae</taxon>
        <taxon>Ditylenchus</taxon>
    </lineage>
</organism>
<dbReference type="Proteomes" id="UP000887574">
    <property type="component" value="Unplaced"/>
</dbReference>
<reference evidence="2" key="1">
    <citation type="submission" date="2022-11" db="UniProtKB">
        <authorList>
            <consortium name="WormBaseParasite"/>
        </authorList>
    </citation>
    <scope>IDENTIFICATION</scope>
</reference>
<keyword evidence="1" id="KW-1185">Reference proteome</keyword>